<organism evidence="2 3">
    <name type="scientific">Paracoccus alkenifer</name>
    <dbReference type="NCBI Taxonomy" id="65735"/>
    <lineage>
        <taxon>Bacteria</taxon>
        <taxon>Pseudomonadati</taxon>
        <taxon>Pseudomonadota</taxon>
        <taxon>Alphaproteobacteria</taxon>
        <taxon>Rhodobacterales</taxon>
        <taxon>Paracoccaceae</taxon>
        <taxon>Paracoccus</taxon>
    </lineage>
</organism>
<reference evidence="3" key="1">
    <citation type="submission" date="2016-10" db="EMBL/GenBank/DDBJ databases">
        <authorList>
            <person name="Varghese N."/>
            <person name="Submissions S."/>
        </authorList>
    </citation>
    <scope>NUCLEOTIDE SEQUENCE [LARGE SCALE GENOMIC DNA]</scope>
    <source>
        <strain evidence="3">DSM 11593</strain>
    </source>
</reference>
<dbReference type="STRING" id="65735.SAMN04488075_2842"/>
<accession>A0A1H6N5J9</accession>
<dbReference type="OrthoDB" id="268975at2"/>
<evidence type="ECO:0000313" key="3">
    <source>
        <dbReference type="Proteomes" id="UP000199125"/>
    </source>
</evidence>
<feature type="chain" id="PRO_5011645384" description="Outer membrane protein beta-barrel domain-containing protein" evidence="1">
    <location>
        <begin position="20"/>
        <end position="286"/>
    </location>
</feature>
<feature type="signal peptide" evidence="1">
    <location>
        <begin position="1"/>
        <end position="19"/>
    </location>
</feature>
<dbReference type="SUPFAM" id="SSF56925">
    <property type="entry name" value="OMPA-like"/>
    <property type="match status" value="1"/>
</dbReference>
<keyword evidence="3" id="KW-1185">Reference proteome</keyword>
<dbReference type="InterPro" id="IPR011250">
    <property type="entry name" value="OMP/PagP_B-barrel"/>
</dbReference>
<evidence type="ECO:0008006" key="4">
    <source>
        <dbReference type="Google" id="ProtNLM"/>
    </source>
</evidence>
<proteinExistence type="predicted"/>
<name>A0A1H6N5J9_9RHOB</name>
<protein>
    <recommendedName>
        <fullName evidence="4">Outer membrane protein beta-barrel domain-containing protein</fullName>
    </recommendedName>
</protein>
<keyword evidence="1" id="KW-0732">Signal</keyword>
<gene>
    <name evidence="2" type="ORF">SAMN04488075_2842</name>
</gene>
<evidence type="ECO:0000256" key="1">
    <source>
        <dbReference type="SAM" id="SignalP"/>
    </source>
</evidence>
<dbReference type="Proteomes" id="UP000199125">
    <property type="component" value="Unassembled WGS sequence"/>
</dbReference>
<dbReference type="AlphaFoldDB" id="A0A1H6N5J9"/>
<dbReference type="RefSeq" id="WP_090848757.1">
    <property type="nucleotide sequence ID" value="NZ_FNXG01000006.1"/>
</dbReference>
<dbReference type="EMBL" id="FNXG01000006">
    <property type="protein sequence ID" value="SEI09930.1"/>
    <property type="molecule type" value="Genomic_DNA"/>
</dbReference>
<evidence type="ECO:0000313" key="2">
    <source>
        <dbReference type="EMBL" id="SEI09930.1"/>
    </source>
</evidence>
<sequence length="286" mass="30628">MTRITSVAALLLTTTPVLAGGWVAPITDAPPVTRPAQAAAHDWTGGYVGLSYGTQRTKSQRATYEDRELTETRPVYEDRPITEVRRETRPYTKLDQHHDLQATGCEHPGSKFEITNGSTIGTVPCASVLNATPNASWSDWAIVGHAPVIIQEWTEVTGSETVQVGSETVVTGVESVQTGTETLRQSSSTAGVFAGYRHQLVGGTVIGVEASYARAGGQDSTRLMAQGGYSLGRVLPYLSIGHDFSTSATVYGAGIDVALSRRLMGGLAYTKADDAERIEARAAWRW</sequence>